<reference evidence="1" key="1">
    <citation type="submission" date="2021-04" db="EMBL/GenBank/DDBJ databases">
        <authorList>
            <person name="Tunstrom K."/>
        </authorList>
    </citation>
    <scope>NUCLEOTIDE SEQUENCE</scope>
</reference>
<dbReference type="EMBL" id="CAJQZP010000301">
    <property type="protein sequence ID" value="CAG4955728.1"/>
    <property type="molecule type" value="Genomic_DNA"/>
</dbReference>
<accession>A0A8S3WEX0</accession>
<dbReference type="OrthoDB" id="7479742at2759"/>
<dbReference type="AlphaFoldDB" id="A0A8S3WEX0"/>
<comment type="caution">
    <text evidence="1">The sequence shown here is derived from an EMBL/GenBank/DDBJ whole genome shotgun (WGS) entry which is preliminary data.</text>
</comment>
<evidence type="ECO:0000313" key="1">
    <source>
        <dbReference type="EMBL" id="CAG4955728.1"/>
    </source>
</evidence>
<dbReference type="Proteomes" id="UP000691718">
    <property type="component" value="Unassembled WGS sequence"/>
</dbReference>
<protein>
    <submittedName>
        <fullName evidence="1">(apollo) hypothetical protein</fullName>
    </submittedName>
</protein>
<keyword evidence="2" id="KW-1185">Reference proteome</keyword>
<evidence type="ECO:0000313" key="2">
    <source>
        <dbReference type="Proteomes" id="UP000691718"/>
    </source>
</evidence>
<sequence length="96" mass="11001">MKSFIKSEINAAIEKTKQEFTETTDFVQSENKDIKASLSVVETYISELEKENCNFLKNITSLQNRLVSMEKVSWSCNVEIQAVPEKRNENVLPISL</sequence>
<gene>
    <name evidence="1" type="ORF">PAPOLLO_LOCUS5376</name>
</gene>
<name>A0A8S3WEX0_PARAO</name>
<proteinExistence type="predicted"/>
<organism evidence="1 2">
    <name type="scientific">Parnassius apollo</name>
    <name type="common">Apollo butterfly</name>
    <name type="synonym">Papilio apollo</name>
    <dbReference type="NCBI Taxonomy" id="110799"/>
    <lineage>
        <taxon>Eukaryota</taxon>
        <taxon>Metazoa</taxon>
        <taxon>Ecdysozoa</taxon>
        <taxon>Arthropoda</taxon>
        <taxon>Hexapoda</taxon>
        <taxon>Insecta</taxon>
        <taxon>Pterygota</taxon>
        <taxon>Neoptera</taxon>
        <taxon>Endopterygota</taxon>
        <taxon>Lepidoptera</taxon>
        <taxon>Glossata</taxon>
        <taxon>Ditrysia</taxon>
        <taxon>Papilionoidea</taxon>
        <taxon>Papilionidae</taxon>
        <taxon>Parnassiinae</taxon>
        <taxon>Parnassini</taxon>
        <taxon>Parnassius</taxon>
        <taxon>Parnassius</taxon>
    </lineage>
</organism>